<dbReference type="Proteomes" id="UP000236291">
    <property type="component" value="Unassembled WGS sequence"/>
</dbReference>
<feature type="non-terminal residue" evidence="1">
    <location>
        <position position="27"/>
    </location>
</feature>
<evidence type="ECO:0000313" key="1">
    <source>
        <dbReference type="EMBL" id="PNX70180.1"/>
    </source>
</evidence>
<gene>
    <name evidence="1" type="ORF">L195_g064734</name>
</gene>
<protein>
    <submittedName>
        <fullName evidence="1">Uncharacterized protein</fullName>
    </submittedName>
</protein>
<reference evidence="1 2" key="1">
    <citation type="journal article" date="2014" name="Am. J. Bot.">
        <title>Genome assembly and annotation for red clover (Trifolium pratense; Fabaceae).</title>
        <authorList>
            <person name="Istvanek J."/>
            <person name="Jaros M."/>
            <person name="Krenek A."/>
            <person name="Repkova J."/>
        </authorList>
    </citation>
    <scope>NUCLEOTIDE SEQUENCE [LARGE SCALE GENOMIC DNA]</scope>
    <source>
        <strain evidence="2">cv. Tatra</strain>
        <tissue evidence="1">Young leaves</tissue>
    </source>
</reference>
<evidence type="ECO:0000313" key="2">
    <source>
        <dbReference type="Proteomes" id="UP000236291"/>
    </source>
</evidence>
<sequence>MDDSQFIGKTLCAMENSWTVEDDIPRS</sequence>
<proteinExistence type="predicted"/>
<accession>A0A2K3KV73</accession>
<reference evidence="1 2" key="2">
    <citation type="journal article" date="2017" name="Front. Plant Sci.">
        <title>Gene Classification and Mining of Molecular Markers Useful in Red Clover (Trifolium pratense) Breeding.</title>
        <authorList>
            <person name="Istvanek J."/>
            <person name="Dluhosova J."/>
            <person name="Dluhos P."/>
            <person name="Patkova L."/>
            <person name="Nedelnik J."/>
            <person name="Repkova J."/>
        </authorList>
    </citation>
    <scope>NUCLEOTIDE SEQUENCE [LARGE SCALE GENOMIC DNA]</scope>
    <source>
        <strain evidence="2">cv. Tatra</strain>
        <tissue evidence="1">Young leaves</tissue>
    </source>
</reference>
<name>A0A2K3KV73_TRIPR</name>
<dbReference type="EMBL" id="ASHM01266167">
    <property type="protein sequence ID" value="PNX70180.1"/>
    <property type="molecule type" value="Genomic_DNA"/>
</dbReference>
<comment type="caution">
    <text evidence="1">The sequence shown here is derived from an EMBL/GenBank/DDBJ whole genome shotgun (WGS) entry which is preliminary data.</text>
</comment>
<dbReference type="AlphaFoldDB" id="A0A2K3KV73"/>
<organism evidence="1 2">
    <name type="scientific">Trifolium pratense</name>
    <name type="common">Red clover</name>
    <dbReference type="NCBI Taxonomy" id="57577"/>
    <lineage>
        <taxon>Eukaryota</taxon>
        <taxon>Viridiplantae</taxon>
        <taxon>Streptophyta</taxon>
        <taxon>Embryophyta</taxon>
        <taxon>Tracheophyta</taxon>
        <taxon>Spermatophyta</taxon>
        <taxon>Magnoliopsida</taxon>
        <taxon>eudicotyledons</taxon>
        <taxon>Gunneridae</taxon>
        <taxon>Pentapetalae</taxon>
        <taxon>rosids</taxon>
        <taxon>fabids</taxon>
        <taxon>Fabales</taxon>
        <taxon>Fabaceae</taxon>
        <taxon>Papilionoideae</taxon>
        <taxon>50 kb inversion clade</taxon>
        <taxon>NPAAA clade</taxon>
        <taxon>Hologalegina</taxon>
        <taxon>IRL clade</taxon>
        <taxon>Trifolieae</taxon>
        <taxon>Trifolium</taxon>
    </lineage>
</organism>